<organism evidence="4 5">
    <name type="scientific">Periophthalmus magnuspinnatus</name>
    <dbReference type="NCBI Taxonomy" id="409849"/>
    <lineage>
        <taxon>Eukaryota</taxon>
        <taxon>Metazoa</taxon>
        <taxon>Chordata</taxon>
        <taxon>Craniata</taxon>
        <taxon>Vertebrata</taxon>
        <taxon>Euteleostomi</taxon>
        <taxon>Actinopterygii</taxon>
        <taxon>Neopterygii</taxon>
        <taxon>Teleostei</taxon>
        <taxon>Neoteleostei</taxon>
        <taxon>Acanthomorphata</taxon>
        <taxon>Gobiaria</taxon>
        <taxon>Gobiiformes</taxon>
        <taxon>Gobioidei</taxon>
        <taxon>Gobiidae</taxon>
        <taxon>Oxudercinae</taxon>
        <taxon>Periophthalmus</taxon>
    </lineage>
</organism>
<evidence type="ECO:0000256" key="1">
    <source>
        <dbReference type="ARBA" id="ARBA00023319"/>
    </source>
</evidence>
<feature type="domain" description="Ig-like" evidence="3">
    <location>
        <begin position="22"/>
        <end position="90"/>
    </location>
</feature>
<dbReference type="SUPFAM" id="SSF48726">
    <property type="entry name" value="Immunoglobulin"/>
    <property type="match status" value="2"/>
</dbReference>
<dbReference type="FunFam" id="2.60.40.10:FF:000107">
    <property type="entry name" value="Myosin, light chain kinase a"/>
    <property type="match status" value="1"/>
</dbReference>
<dbReference type="Ensembl" id="ENSPMGT00000015490.1">
    <property type="protein sequence ID" value="ENSPMGP00000014522.1"/>
    <property type="gene ID" value="ENSPMGG00000011898.1"/>
</dbReference>
<dbReference type="SMART" id="SM00408">
    <property type="entry name" value="IGc2"/>
    <property type="match status" value="2"/>
</dbReference>
<reference evidence="4" key="2">
    <citation type="submission" date="2025-09" db="UniProtKB">
        <authorList>
            <consortium name="Ensembl"/>
        </authorList>
    </citation>
    <scope>IDENTIFICATION</scope>
</reference>
<feature type="domain" description="Ig-like" evidence="3">
    <location>
        <begin position="100"/>
        <end position="188"/>
    </location>
</feature>
<feature type="region of interest" description="Disordered" evidence="2">
    <location>
        <begin position="192"/>
        <end position="212"/>
    </location>
</feature>
<dbReference type="PROSITE" id="PS50835">
    <property type="entry name" value="IG_LIKE"/>
    <property type="match status" value="2"/>
</dbReference>
<evidence type="ECO:0000313" key="4">
    <source>
        <dbReference type="Ensembl" id="ENSPMGP00000014522.1"/>
    </source>
</evidence>
<dbReference type="Pfam" id="PF07679">
    <property type="entry name" value="I-set"/>
    <property type="match status" value="2"/>
</dbReference>
<evidence type="ECO:0000256" key="2">
    <source>
        <dbReference type="SAM" id="MobiDB-lite"/>
    </source>
</evidence>
<evidence type="ECO:0000313" key="5">
    <source>
        <dbReference type="Proteomes" id="UP000261520"/>
    </source>
</evidence>
<dbReference type="InterPro" id="IPR003598">
    <property type="entry name" value="Ig_sub2"/>
</dbReference>
<dbReference type="InterPro" id="IPR013783">
    <property type="entry name" value="Ig-like_fold"/>
</dbReference>
<dbReference type="GO" id="GO:0055013">
    <property type="term" value="P:cardiac muscle cell development"/>
    <property type="evidence" value="ECO:0007669"/>
    <property type="project" value="UniProtKB-ARBA"/>
</dbReference>
<protein>
    <recommendedName>
        <fullName evidence="3">Ig-like domain-containing protein</fullName>
    </recommendedName>
</protein>
<feature type="compositionally biased region" description="Basic residues" evidence="2">
    <location>
        <begin position="192"/>
        <end position="206"/>
    </location>
</feature>
<dbReference type="InterPro" id="IPR036179">
    <property type="entry name" value="Ig-like_dom_sf"/>
</dbReference>
<proteinExistence type="predicted"/>
<dbReference type="AlphaFoldDB" id="A0A3B4ABR6"/>
<keyword evidence="5" id="KW-1185">Reference proteome</keyword>
<dbReference type="PANTHER" id="PTHR47633">
    <property type="entry name" value="IMMUNOGLOBULIN"/>
    <property type="match status" value="1"/>
</dbReference>
<evidence type="ECO:0000259" key="3">
    <source>
        <dbReference type="PROSITE" id="PS50835"/>
    </source>
</evidence>
<dbReference type="GO" id="GO:0003007">
    <property type="term" value="P:heart morphogenesis"/>
    <property type="evidence" value="ECO:0007669"/>
    <property type="project" value="UniProtKB-ARBA"/>
</dbReference>
<dbReference type="STRING" id="409849.ENSPMGP00000014522"/>
<name>A0A3B4ABR6_9GOBI</name>
<dbReference type="PANTHER" id="PTHR47633:SF13">
    <property type="entry name" value="MYOPALLADIN"/>
    <property type="match status" value="1"/>
</dbReference>
<dbReference type="InterPro" id="IPR003599">
    <property type="entry name" value="Ig_sub"/>
</dbReference>
<dbReference type="GO" id="GO:0004672">
    <property type="term" value="F:protein kinase activity"/>
    <property type="evidence" value="ECO:0007669"/>
    <property type="project" value="TreeGrafter"/>
</dbReference>
<dbReference type="InterPro" id="IPR007110">
    <property type="entry name" value="Ig-like_dom"/>
</dbReference>
<dbReference type="Gene3D" id="2.60.40.10">
    <property type="entry name" value="Immunoglobulins"/>
    <property type="match status" value="2"/>
</dbReference>
<dbReference type="Proteomes" id="UP000261520">
    <property type="component" value="Unplaced"/>
</dbReference>
<dbReference type="FunFam" id="2.60.40.10:FF:000022">
    <property type="entry name" value="Cardiac titin"/>
    <property type="match status" value="1"/>
</dbReference>
<sequence>RISFELSLTWGGRSGPVEMIHLSCKVQGSVSTVTWSRDGSKLVPDHNQTMIFDGTLASLNIDHCSEEDSGVYECEAQSEAGSDQTHCHVRVQGQSWCKPPSFTKTPAAVEGVVGKEISLYCEFCGSPPFTVSWYKDQRPLQESHKYRMVTESRCSTLHVMALQHKDEGVYECRVSNNVDTDTCRAKVSLRGKPRTTTNYHHRRRRSQTSFPRLSRLPNLRLPNLRLPNLRLPNLRQSC</sequence>
<keyword evidence="1" id="KW-0393">Immunoglobulin domain</keyword>
<dbReference type="InterPro" id="IPR013098">
    <property type="entry name" value="Ig_I-set"/>
</dbReference>
<dbReference type="SMART" id="SM00409">
    <property type="entry name" value="IG"/>
    <property type="match status" value="2"/>
</dbReference>
<accession>A0A3B4ABR6</accession>
<reference evidence="4" key="1">
    <citation type="submission" date="2025-08" db="UniProtKB">
        <authorList>
            <consortium name="Ensembl"/>
        </authorList>
    </citation>
    <scope>IDENTIFICATION</scope>
</reference>
<dbReference type="CDD" id="cd00096">
    <property type="entry name" value="Ig"/>
    <property type="match status" value="1"/>
</dbReference>